<accession>A0A512DZ74</accession>
<dbReference type="InterPro" id="IPR051257">
    <property type="entry name" value="Diverse_CBS-Domain"/>
</dbReference>
<dbReference type="SUPFAM" id="SSF54631">
    <property type="entry name" value="CBS-domain pair"/>
    <property type="match status" value="1"/>
</dbReference>
<evidence type="ECO:0000259" key="3">
    <source>
        <dbReference type="PROSITE" id="PS51371"/>
    </source>
</evidence>
<dbReference type="EMBL" id="BJYZ01000031">
    <property type="protein sequence ID" value="GEO41786.1"/>
    <property type="molecule type" value="Genomic_DNA"/>
</dbReference>
<dbReference type="RefSeq" id="WP_052832307.1">
    <property type="nucleotide sequence ID" value="NZ_BJYZ01000031.1"/>
</dbReference>
<dbReference type="OrthoDB" id="9808528at2"/>
<reference evidence="4 5" key="1">
    <citation type="submission" date="2019-07" db="EMBL/GenBank/DDBJ databases">
        <title>Whole genome shotgun sequence of Skermanella aerolata NBRC 106429.</title>
        <authorList>
            <person name="Hosoyama A."/>
            <person name="Uohara A."/>
            <person name="Ohji S."/>
            <person name="Ichikawa N."/>
        </authorList>
    </citation>
    <scope>NUCLEOTIDE SEQUENCE [LARGE SCALE GENOMIC DNA]</scope>
    <source>
        <strain evidence="4 5">NBRC 106429</strain>
    </source>
</reference>
<feature type="domain" description="CBS" evidence="3">
    <location>
        <begin position="75"/>
        <end position="131"/>
    </location>
</feature>
<evidence type="ECO:0000256" key="2">
    <source>
        <dbReference type="PROSITE-ProRule" id="PRU00703"/>
    </source>
</evidence>
<evidence type="ECO:0000256" key="1">
    <source>
        <dbReference type="ARBA" id="ARBA00023122"/>
    </source>
</evidence>
<keyword evidence="1 2" id="KW-0129">CBS domain</keyword>
<organism evidence="4 5">
    <name type="scientific">Skermanella aerolata</name>
    <dbReference type="NCBI Taxonomy" id="393310"/>
    <lineage>
        <taxon>Bacteria</taxon>
        <taxon>Pseudomonadati</taxon>
        <taxon>Pseudomonadota</taxon>
        <taxon>Alphaproteobacteria</taxon>
        <taxon>Rhodospirillales</taxon>
        <taxon>Azospirillaceae</taxon>
        <taxon>Skermanella</taxon>
    </lineage>
</organism>
<dbReference type="PANTHER" id="PTHR43080:SF2">
    <property type="entry name" value="CBS DOMAIN-CONTAINING PROTEIN"/>
    <property type="match status" value="1"/>
</dbReference>
<feature type="domain" description="CBS" evidence="3">
    <location>
        <begin position="10"/>
        <end position="66"/>
    </location>
</feature>
<comment type="caution">
    <text evidence="4">The sequence shown here is derived from an EMBL/GenBank/DDBJ whole genome shotgun (WGS) entry which is preliminary data.</text>
</comment>
<dbReference type="PANTHER" id="PTHR43080">
    <property type="entry name" value="CBS DOMAIN-CONTAINING PROTEIN CBSX3, MITOCHONDRIAL"/>
    <property type="match status" value="1"/>
</dbReference>
<name>A0A512DZ74_9PROT</name>
<dbReference type="PROSITE" id="PS51371">
    <property type="entry name" value="CBS"/>
    <property type="match status" value="2"/>
</dbReference>
<dbReference type="InterPro" id="IPR000644">
    <property type="entry name" value="CBS_dom"/>
</dbReference>
<gene>
    <name evidence="4" type="ORF">SAE02_59340</name>
</gene>
<protein>
    <recommendedName>
        <fullName evidence="3">CBS domain-containing protein</fullName>
    </recommendedName>
</protein>
<proteinExistence type="predicted"/>
<keyword evidence="5" id="KW-1185">Reference proteome</keyword>
<dbReference type="Pfam" id="PF00571">
    <property type="entry name" value="CBS"/>
    <property type="match status" value="2"/>
</dbReference>
<evidence type="ECO:0000313" key="4">
    <source>
        <dbReference type="EMBL" id="GEO41786.1"/>
    </source>
</evidence>
<evidence type="ECO:0000313" key="5">
    <source>
        <dbReference type="Proteomes" id="UP000321523"/>
    </source>
</evidence>
<dbReference type="InterPro" id="IPR046342">
    <property type="entry name" value="CBS_dom_sf"/>
</dbReference>
<dbReference type="SMART" id="SM00116">
    <property type="entry name" value="CBS"/>
    <property type="match status" value="2"/>
</dbReference>
<dbReference type="AlphaFoldDB" id="A0A512DZ74"/>
<dbReference type="Proteomes" id="UP000321523">
    <property type="component" value="Unassembled WGS sequence"/>
</dbReference>
<dbReference type="Gene3D" id="3.10.580.10">
    <property type="entry name" value="CBS-domain"/>
    <property type="match status" value="1"/>
</dbReference>
<sequence length="198" mass="22097">MSGIKVRQVMEQPGIFIDGTTLLVETARLMRDRDLGCLLVGSPDRLVGIVTDRDLVVRSLAQGQDSYRIQVETIMSREPICCDADQTTDTALKIMAECGVRRLPVRNRTDRVIGLISRSDIGFPHSDRKPCQINFYKNVQAGSISRPVLMDTVYVSGCPDPDAAIEMACQRIVDAHGVASWDQFADQYEIFDLGDIYR</sequence>